<dbReference type="AlphaFoldDB" id="A0A0J7KTW4"/>
<comment type="caution">
    <text evidence="1">The sequence shown here is derived from an EMBL/GenBank/DDBJ whole genome shotgun (WGS) entry which is preliminary data.</text>
</comment>
<dbReference type="PaxDb" id="67767-A0A0J7KTW4"/>
<dbReference type="Proteomes" id="UP000036403">
    <property type="component" value="Unassembled WGS sequence"/>
</dbReference>
<name>A0A0J7KTW4_LASNI</name>
<accession>A0A0J7KTW4</accession>
<evidence type="ECO:0008006" key="3">
    <source>
        <dbReference type="Google" id="ProtNLM"/>
    </source>
</evidence>
<reference evidence="1 2" key="1">
    <citation type="submission" date="2015-04" db="EMBL/GenBank/DDBJ databases">
        <title>Lasius niger genome sequencing.</title>
        <authorList>
            <person name="Konorov E.A."/>
            <person name="Nikitin M.A."/>
            <person name="Kirill M.V."/>
            <person name="Chang P."/>
        </authorList>
    </citation>
    <scope>NUCLEOTIDE SEQUENCE [LARGE SCALE GENOMIC DNA]</scope>
    <source>
        <tissue evidence="1">Whole</tissue>
    </source>
</reference>
<dbReference type="SUPFAM" id="SSF56219">
    <property type="entry name" value="DNase I-like"/>
    <property type="match status" value="1"/>
</dbReference>
<proteinExistence type="predicted"/>
<dbReference type="STRING" id="67767.A0A0J7KTW4"/>
<evidence type="ECO:0000313" key="1">
    <source>
        <dbReference type="EMBL" id="KMQ93887.1"/>
    </source>
</evidence>
<protein>
    <recommendedName>
        <fullName evidence="3">Reverse transcriptase</fullName>
    </recommendedName>
</protein>
<dbReference type="Gene3D" id="3.60.10.10">
    <property type="entry name" value="Endonuclease/exonuclease/phosphatase"/>
    <property type="match status" value="1"/>
</dbReference>
<keyword evidence="2" id="KW-1185">Reference proteome</keyword>
<sequence>MEGVMEWGSGKRGGIEMKGNKNICKRGFRQEVGKEERALVRLVEKTGWTILNGCTEGDEEGEYTEGRGKSVIDYVLGDEEVRGRVINLEVRDNIDSDHHPVIVRIKVGEGKEVRKRERSFRKWVWSVEGEEEFRKAIGELE</sequence>
<evidence type="ECO:0000313" key="2">
    <source>
        <dbReference type="Proteomes" id="UP000036403"/>
    </source>
</evidence>
<dbReference type="EMBL" id="LBMM01003155">
    <property type="protein sequence ID" value="KMQ93887.1"/>
    <property type="molecule type" value="Genomic_DNA"/>
</dbReference>
<dbReference type="InterPro" id="IPR036691">
    <property type="entry name" value="Endo/exonu/phosph_ase_sf"/>
</dbReference>
<gene>
    <name evidence="1" type="ORF">RF55_5983</name>
</gene>
<organism evidence="1 2">
    <name type="scientific">Lasius niger</name>
    <name type="common">Black garden ant</name>
    <dbReference type="NCBI Taxonomy" id="67767"/>
    <lineage>
        <taxon>Eukaryota</taxon>
        <taxon>Metazoa</taxon>
        <taxon>Ecdysozoa</taxon>
        <taxon>Arthropoda</taxon>
        <taxon>Hexapoda</taxon>
        <taxon>Insecta</taxon>
        <taxon>Pterygota</taxon>
        <taxon>Neoptera</taxon>
        <taxon>Endopterygota</taxon>
        <taxon>Hymenoptera</taxon>
        <taxon>Apocrita</taxon>
        <taxon>Aculeata</taxon>
        <taxon>Formicoidea</taxon>
        <taxon>Formicidae</taxon>
        <taxon>Formicinae</taxon>
        <taxon>Lasius</taxon>
        <taxon>Lasius</taxon>
    </lineage>
</organism>